<evidence type="ECO:0000256" key="6">
    <source>
        <dbReference type="ARBA" id="ARBA00022777"/>
    </source>
</evidence>
<dbReference type="GO" id="GO:0005524">
    <property type="term" value="F:ATP binding"/>
    <property type="evidence" value="ECO:0007669"/>
    <property type="project" value="UniProtKB-KW"/>
</dbReference>
<keyword evidence="3" id="KW-0597">Phosphoprotein</keyword>
<organism evidence="11">
    <name type="scientific">mine drainage metagenome</name>
    <dbReference type="NCBI Taxonomy" id="410659"/>
    <lineage>
        <taxon>unclassified sequences</taxon>
        <taxon>metagenomes</taxon>
        <taxon>ecological metagenomes</taxon>
    </lineage>
</organism>
<dbReference type="GO" id="GO:0046983">
    <property type="term" value="F:protein dimerization activity"/>
    <property type="evidence" value="ECO:0007669"/>
    <property type="project" value="InterPro"/>
</dbReference>
<evidence type="ECO:0000313" key="11">
    <source>
        <dbReference type="EMBL" id="OIQ93379.1"/>
    </source>
</evidence>
<dbReference type="EC" id="2.7.13.3" evidence="2"/>
<keyword evidence="7" id="KW-0067">ATP-binding</keyword>
<dbReference type="InterPro" id="IPR050482">
    <property type="entry name" value="Sensor_HK_TwoCompSys"/>
</dbReference>
<comment type="catalytic activity">
    <reaction evidence="1">
        <text>ATP + protein L-histidine = ADP + protein N-phospho-L-histidine.</text>
        <dbReference type="EC" id="2.7.13.3"/>
    </reaction>
</comment>
<dbReference type="GO" id="GO:0016020">
    <property type="term" value="C:membrane"/>
    <property type="evidence" value="ECO:0007669"/>
    <property type="project" value="InterPro"/>
</dbReference>
<dbReference type="InterPro" id="IPR055558">
    <property type="entry name" value="DUF7134"/>
</dbReference>
<evidence type="ECO:0000256" key="5">
    <source>
        <dbReference type="ARBA" id="ARBA00022741"/>
    </source>
</evidence>
<gene>
    <name evidence="11" type="primary">desK_2</name>
    <name evidence="11" type="ORF">GALL_247090</name>
</gene>
<dbReference type="SMART" id="SM00387">
    <property type="entry name" value="HATPase_c"/>
    <property type="match status" value="1"/>
</dbReference>
<evidence type="ECO:0000256" key="2">
    <source>
        <dbReference type="ARBA" id="ARBA00012438"/>
    </source>
</evidence>
<dbReference type="Gene3D" id="1.20.5.1930">
    <property type="match status" value="1"/>
</dbReference>
<protein>
    <recommendedName>
        <fullName evidence="2">histidine kinase</fullName>
        <ecNumber evidence="2">2.7.13.3</ecNumber>
    </recommendedName>
</protein>
<evidence type="ECO:0000256" key="3">
    <source>
        <dbReference type="ARBA" id="ARBA00022553"/>
    </source>
</evidence>
<evidence type="ECO:0000256" key="7">
    <source>
        <dbReference type="ARBA" id="ARBA00022840"/>
    </source>
</evidence>
<feature type="domain" description="Histidine kinase/HSP90-like ATPase" evidence="10">
    <location>
        <begin position="301"/>
        <end position="394"/>
    </location>
</feature>
<evidence type="ECO:0000256" key="9">
    <source>
        <dbReference type="SAM" id="Phobius"/>
    </source>
</evidence>
<dbReference type="GO" id="GO:0000155">
    <property type="term" value="F:phosphorelay sensor kinase activity"/>
    <property type="evidence" value="ECO:0007669"/>
    <property type="project" value="InterPro"/>
</dbReference>
<dbReference type="AlphaFoldDB" id="A0A1J5RV76"/>
<keyword evidence="9" id="KW-0472">Membrane</keyword>
<keyword evidence="5" id="KW-0547">Nucleotide-binding</keyword>
<dbReference type="InterPro" id="IPR003594">
    <property type="entry name" value="HATPase_dom"/>
</dbReference>
<proteinExistence type="predicted"/>
<dbReference type="EMBL" id="MLJW01000209">
    <property type="protein sequence ID" value="OIQ93379.1"/>
    <property type="molecule type" value="Genomic_DNA"/>
</dbReference>
<dbReference type="Pfam" id="PF07730">
    <property type="entry name" value="HisKA_3"/>
    <property type="match status" value="1"/>
</dbReference>
<dbReference type="Pfam" id="PF23539">
    <property type="entry name" value="DUF7134"/>
    <property type="match status" value="1"/>
</dbReference>
<evidence type="ECO:0000256" key="4">
    <source>
        <dbReference type="ARBA" id="ARBA00022679"/>
    </source>
</evidence>
<dbReference type="Pfam" id="PF02518">
    <property type="entry name" value="HATPase_c"/>
    <property type="match status" value="1"/>
</dbReference>
<sequence>MQWWERASRWSEAHRFPIDAVGTALLLLATVVVSTPIQGGSPSAARLWTVALVVPLAWRRSRPVASVVAVYAVGLLQVVLGTPLVVPTDLVVLVALYSVTVYGPRWAYRTAIVSALVGAWVLGLALVVDASLGSLASAAFIAMLTGTSALAAWAFGLVRRSRRETIGALVDRAERLEVERDQQGRIATAAERSRIAREMHDIVAHSLSVIIAQSDGGRYAAETDPAAAVRSLATIGETGRAALADMRRLLGVLRSDDDPGAGTPGPQPAVEDIDALVDQVRTSGLRVSLVRMGSPRIMPPGAGLTAYRICQEALTNVLKHAGPDPQVTVVVQWLPTSLVLDVSDDGRGAAVENDGAGKGLLGMRERAAMFRGSLTAGPRAGGGFRVRAEIPLPPSPAPVGDDRPDLLNEAR</sequence>
<dbReference type="InterPro" id="IPR036890">
    <property type="entry name" value="HATPase_C_sf"/>
</dbReference>
<feature type="transmembrane region" description="Helical" evidence="9">
    <location>
        <begin position="135"/>
        <end position="155"/>
    </location>
</feature>
<keyword evidence="9" id="KW-0812">Transmembrane</keyword>
<dbReference type="PANTHER" id="PTHR24421">
    <property type="entry name" value="NITRATE/NITRITE SENSOR PROTEIN NARX-RELATED"/>
    <property type="match status" value="1"/>
</dbReference>
<keyword evidence="4 11" id="KW-0808">Transferase</keyword>
<feature type="region of interest" description="Disordered" evidence="8">
    <location>
        <begin position="387"/>
        <end position="411"/>
    </location>
</feature>
<dbReference type="CDD" id="cd16917">
    <property type="entry name" value="HATPase_UhpB-NarQ-NarX-like"/>
    <property type="match status" value="1"/>
</dbReference>
<dbReference type="Gene3D" id="3.30.565.10">
    <property type="entry name" value="Histidine kinase-like ATPase, C-terminal domain"/>
    <property type="match status" value="1"/>
</dbReference>
<feature type="transmembrane region" description="Helical" evidence="9">
    <location>
        <begin position="65"/>
        <end position="86"/>
    </location>
</feature>
<feature type="transmembrane region" description="Helical" evidence="9">
    <location>
        <begin position="106"/>
        <end position="128"/>
    </location>
</feature>
<accession>A0A1J5RV76</accession>
<evidence type="ECO:0000259" key="10">
    <source>
        <dbReference type="SMART" id="SM00387"/>
    </source>
</evidence>
<feature type="compositionally biased region" description="Basic and acidic residues" evidence="8">
    <location>
        <begin position="400"/>
        <end position="411"/>
    </location>
</feature>
<dbReference type="SUPFAM" id="SSF55874">
    <property type="entry name" value="ATPase domain of HSP90 chaperone/DNA topoisomerase II/histidine kinase"/>
    <property type="match status" value="1"/>
</dbReference>
<dbReference type="PANTHER" id="PTHR24421:SF10">
    <property type="entry name" value="NITRATE_NITRITE SENSOR PROTEIN NARQ"/>
    <property type="match status" value="1"/>
</dbReference>
<reference evidence="11" key="1">
    <citation type="submission" date="2016-10" db="EMBL/GenBank/DDBJ databases">
        <title>Sequence of Gallionella enrichment culture.</title>
        <authorList>
            <person name="Poehlein A."/>
            <person name="Muehling M."/>
            <person name="Daniel R."/>
        </authorList>
    </citation>
    <scope>NUCLEOTIDE SEQUENCE</scope>
</reference>
<comment type="caution">
    <text evidence="11">The sequence shown here is derived from an EMBL/GenBank/DDBJ whole genome shotgun (WGS) entry which is preliminary data.</text>
</comment>
<evidence type="ECO:0000256" key="8">
    <source>
        <dbReference type="SAM" id="MobiDB-lite"/>
    </source>
</evidence>
<keyword evidence="9" id="KW-1133">Transmembrane helix</keyword>
<dbReference type="InterPro" id="IPR011712">
    <property type="entry name" value="Sig_transdc_His_kin_sub3_dim/P"/>
</dbReference>
<keyword evidence="6 11" id="KW-0418">Kinase</keyword>
<evidence type="ECO:0000256" key="1">
    <source>
        <dbReference type="ARBA" id="ARBA00000085"/>
    </source>
</evidence>
<name>A0A1J5RV76_9ZZZZ</name>